<accession>A0ABW3DZ00</accession>
<organism evidence="2 3">
    <name type="scientific">Streptosporangium algeriense</name>
    <dbReference type="NCBI Taxonomy" id="1682748"/>
    <lineage>
        <taxon>Bacteria</taxon>
        <taxon>Bacillati</taxon>
        <taxon>Actinomycetota</taxon>
        <taxon>Actinomycetes</taxon>
        <taxon>Streptosporangiales</taxon>
        <taxon>Streptosporangiaceae</taxon>
        <taxon>Streptosporangium</taxon>
    </lineage>
</organism>
<dbReference type="Proteomes" id="UP001597024">
    <property type="component" value="Unassembled WGS sequence"/>
</dbReference>
<reference evidence="3" key="1">
    <citation type="journal article" date="2019" name="Int. J. Syst. Evol. Microbiol.">
        <title>The Global Catalogue of Microorganisms (GCM) 10K type strain sequencing project: providing services to taxonomists for standard genome sequencing and annotation.</title>
        <authorList>
            <consortium name="The Broad Institute Genomics Platform"/>
            <consortium name="The Broad Institute Genome Sequencing Center for Infectious Disease"/>
            <person name="Wu L."/>
            <person name="Ma J."/>
        </authorList>
    </citation>
    <scope>NUCLEOTIDE SEQUENCE [LARGE SCALE GENOMIC DNA]</scope>
    <source>
        <strain evidence="3">CCUG 62974</strain>
    </source>
</reference>
<feature type="non-terminal residue" evidence="2">
    <location>
        <position position="1"/>
    </location>
</feature>
<evidence type="ECO:0000313" key="2">
    <source>
        <dbReference type="EMBL" id="MFD0888174.1"/>
    </source>
</evidence>
<dbReference type="Pfam" id="PF08278">
    <property type="entry name" value="DnaG_DnaB_bind"/>
    <property type="match status" value="1"/>
</dbReference>
<evidence type="ECO:0000313" key="3">
    <source>
        <dbReference type="Proteomes" id="UP001597024"/>
    </source>
</evidence>
<proteinExistence type="predicted"/>
<dbReference type="EMBL" id="JBHTHX010001216">
    <property type="protein sequence ID" value="MFD0888174.1"/>
    <property type="molecule type" value="Genomic_DNA"/>
</dbReference>
<dbReference type="InterPro" id="IPR013173">
    <property type="entry name" value="DNA_primase_DnaG_DnaB-bd_dom"/>
</dbReference>
<gene>
    <name evidence="2" type="ORF">ACFQ08_26840</name>
</gene>
<feature type="domain" description="DNA primase DnaG DnaB-binding" evidence="1">
    <location>
        <begin position="4"/>
        <end position="79"/>
    </location>
</feature>
<keyword evidence="3" id="KW-1185">Reference proteome</keyword>
<protein>
    <submittedName>
        <fullName evidence="2">DNA primase</fullName>
    </submittedName>
</protein>
<name>A0ABW3DZ00_9ACTN</name>
<evidence type="ECO:0000259" key="1">
    <source>
        <dbReference type="Pfam" id="PF08278"/>
    </source>
</evidence>
<comment type="caution">
    <text evidence="2">The sequence shown here is derived from an EMBL/GenBank/DDBJ whole genome shotgun (WGS) entry which is preliminary data.</text>
</comment>
<sequence length="100" mass="11275">PGGREWVDRLLGLATEALRPLVTRLAVEGLRVDLDDEERYASGMLTALELISVERAVEQLKSQMQRTNPVEEQQGFNRLFAELVALEQQRRVLKDRAAGS</sequence>